<protein>
    <recommendedName>
        <fullName evidence="11">Anion exchange protein</fullName>
    </recommendedName>
</protein>
<evidence type="ECO:0000313" key="16">
    <source>
        <dbReference type="Proteomes" id="UP001152798"/>
    </source>
</evidence>
<keyword evidence="7 11" id="KW-1133">Transmembrane helix</keyword>
<feature type="transmembrane region" description="Helical" evidence="11">
    <location>
        <begin position="748"/>
        <end position="779"/>
    </location>
</feature>
<feature type="transmembrane region" description="Helical" evidence="11">
    <location>
        <begin position="976"/>
        <end position="996"/>
    </location>
</feature>
<evidence type="ECO:0000259" key="13">
    <source>
        <dbReference type="Pfam" id="PF00955"/>
    </source>
</evidence>
<feature type="transmembrane region" description="Helical" evidence="11">
    <location>
        <begin position="799"/>
        <end position="824"/>
    </location>
</feature>
<comment type="similarity">
    <text evidence="2 11">Belongs to the anion exchanger (TC 2.A.31) family.</text>
</comment>
<dbReference type="Gene3D" id="1.10.287.570">
    <property type="entry name" value="Helical hairpin bin"/>
    <property type="match status" value="1"/>
</dbReference>
<proteinExistence type="inferred from homology"/>
<dbReference type="GO" id="GO:0008509">
    <property type="term" value="F:monoatomic anion transmembrane transporter activity"/>
    <property type="evidence" value="ECO:0007669"/>
    <property type="project" value="InterPro"/>
</dbReference>
<evidence type="ECO:0000256" key="3">
    <source>
        <dbReference type="ARBA" id="ARBA00022448"/>
    </source>
</evidence>
<evidence type="ECO:0000256" key="12">
    <source>
        <dbReference type="SAM" id="MobiDB-lite"/>
    </source>
</evidence>
<dbReference type="OrthoDB" id="1735926at2759"/>
<comment type="subcellular location">
    <subcellularLocation>
        <location evidence="1">Cell membrane</location>
        <topology evidence="1">Multi-pass membrane protein</topology>
    </subcellularLocation>
    <subcellularLocation>
        <location evidence="11">Membrane</location>
        <topology evidence="11">Multi-pass membrane protein</topology>
    </subcellularLocation>
</comment>
<feature type="domain" description="Bicarbonate transporter-like transmembrane" evidence="13">
    <location>
        <begin position="685"/>
        <end position="1254"/>
    </location>
</feature>
<dbReference type="PRINTS" id="PR00165">
    <property type="entry name" value="ANIONEXCHNGR"/>
</dbReference>
<keyword evidence="9 11" id="KW-0472">Membrane</keyword>
<feature type="transmembrane region" description="Helical" evidence="11">
    <location>
        <begin position="1220"/>
        <end position="1238"/>
    </location>
</feature>
<dbReference type="AlphaFoldDB" id="A0A9P0ED29"/>
<keyword evidence="6 11" id="KW-0812">Transmembrane</keyword>
<dbReference type="PANTHER" id="PTHR11453">
    <property type="entry name" value="ANION EXCHANGE PROTEIN"/>
    <property type="match status" value="1"/>
</dbReference>
<feature type="region of interest" description="Disordered" evidence="12">
    <location>
        <begin position="665"/>
        <end position="684"/>
    </location>
</feature>
<feature type="region of interest" description="Disordered" evidence="12">
    <location>
        <begin position="123"/>
        <end position="182"/>
    </location>
</feature>
<keyword evidence="16" id="KW-1185">Reference proteome</keyword>
<evidence type="ECO:0000256" key="2">
    <source>
        <dbReference type="ARBA" id="ARBA00010993"/>
    </source>
</evidence>
<name>A0A9P0ED29_NEZVI</name>
<gene>
    <name evidence="15" type="ORF">NEZAVI_LOCUS5502</name>
</gene>
<dbReference type="GO" id="GO:0005886">
    <property type="term" value="C:plasma membrane"/>
    <property type="evidence" value="ECO:0007669"/>
    <property type="project" value="UniProtKB-SubCell"/>
</dbReference>
<feature type="transmembrane region" description="Helical" evidence="11">
    <location>
        <begin position="714"/>
        <end position="736"/>
    </location>
</feature>
<feature type="transmembrane region" description="Helical" evidence="11">
    <location>
        <begin position="1151"/>
        <end position="1171"/>
    </location>
</feature>
<feature type="compositionally biased region" description="Basic and acidic residues" evidence="12">
    <location>
        <begin position="670"/>
        <end position="680"/>
    </location>
</feature>
<dbReference type="Gene3D" id="3.40.930.10">
    <property type="entry name" value="Mannitol-specific EII, Chain A"/>
    <property type="match status" value="1"/>
</dbReference>
<feature type="transmembrane region" description="Helical" evidence="11">
    <location>
        <begin position="1064"/>
        <end position="1080"/>
    </location>
</feature>
<dbReference type="FunFam" id="3.40.930.10:FF:000020">
    <property type="entry name" value="Anion exchange protein"/>
    <property type="match status" value="1"/>
</dbReference>
<accession>A0A9P0ED29</accession>
<dbReference type="Proteomes" id="UP001152798">
    <property type="component" value="Chromosome 3"/>
</dbReference>
<feature type="transmembrane region" description="Helical" evidence="11">
    <location>
        <begin position="1016"/>
        <end position="1043"/>
    </location>
</feature>
<dbReference type="GO" id="GO:0005452">
    <property type="term" value="F:solute:inorganic anion antiporter activity"/>
    <property type="evidence" value="ECO:0007669"/>
    <property type="project" value="InterPro"/>
</dbReference>
<evidence type="ECO:0000313" key="15">
    <source>
        <dbReference type="EMBL" id="CAH1395180.1"/>
    </source>
</evidence>
<reference evidence="15" key="1">
    <citation type="submission" date="2022-01" db="EMBL/GenBank/DDBJ databases">
        <authorList>
            <person name="King R."/>
        </authorList>
    </citation>
    <scope>NUCLEOTIDE SEQUENCE</scope>
</reference>
<feature type="transmembrane region" description="Helical" evidence="11">
    <location>
        <begin position="938"/>
        <end position="956"/>
    </location>
</feature>
<comment type="catalytic activity">
    <reaction evidence="10">
        <text>hydrogencarbonate(in) + chloride(out) = hydrogencarbonate(out) + chloride(in)</text>
        <dbReference type="Rhea" id="RHEA:72363"/>
        <dbReference type="ChEBI" id="CHEBI:17544"/>
        <dbReference type="ChEBI" id="CHEBI:17996"/>
    </reaction>
</comment>
<dbReference type="GO" id="GO:0051453">
    <property type="term" value="P:regulation of intracellular pH"/>
    <property type="evidence" value="ECO:0007669"/>
    <property type="project" value="TreeGrafter"/>
</dbReference>
<keyword evidence="3 11" id="KW-0813">Transport</keyword>
<evidence type="ECO:0000256" key="8">
    <source>
        <dbReference type="ARBA" id="ARBA00023065"/>
    </source>
</evidence>
<dbReference type="PANTHER" id="PTHR11453:SF47">
    <property type="entry name" value="ANION EXCHANGE PROTEIN"/>
    <property type="match status" value="1"/>
</dbReference>
<dbReference type="InterPro" id="IPR013769">
    <property type="entry name" value="Band3_cytoplasmic_dom"/>
</dbReference>
<organism evidence="15 16">
    <name type="scientific">Nezara viridula</name>
    <name type="common">Southern green stink bug</name>
    <name type="synonym">Cimex viridulus</name>
    <dbReference type="NCBI Taxonomy" id="85310"/>
    <lineage>
        <taxon>Eukaryota</taxon>
        <taxon>Metazoa</taxon>
        <taxon>Ecdysozoa</taxon>
        <taxon>Arthropoda</taxon>
        <taxon>Hexapoda</taxon>
        <taxon>Insecta</taxon>
        <taxon>Pterygota</taxon>
        <taxon>Neoptera</taxon>
        <taxon>Paraneoptera</taxon>
        <taxon>Hemiptera</taxon>
        <taxon>Heteroptera</taxon>
        <taxon>Panheteroptera</taxon>
        <taxon>Pentatomomorpha</taxon>
        <taxon>Pentatomoidea</taxon>
        <taxon>Pentatomidae</taxon>
        <taxon>Pentatominae</taxon>
        <taxon>Nezara</taxon>
    </lineage>
</organism>
<dbReference type="FunFam" id="1.10.287.570:FF:000001">
    <property type="entry name" value="Anion exchange protein"/>
    <property type="match status" value="1"/>
</dbReference>
<feature type="compositionally biased region" description="Basic residues" evidence="12">
    <location>
        <begin position="231"/>
        <end position="244"/>
    </location>
</feature>
<evidence type="ECO:0000256" key="4">
    <source>
        <dbReference type="ARBA" id="ARBA00022475"/>
    </source>
</evidence>
<evidence type="ECO:0000256" key="10">
    <source>
        <dbReference type="ARBA" id="ARBA00049347"/>
    </source>
</evidence>
<keyword evidence="5" id="KW-0039">Anion exchange</keyword>
<evidence type="ECO:0000256" key="7">
    <source>
        <dbReference type="ARBA" id="ARBA00022989"/>
    </source>
</evidence>
<feature type="region of interest" description="Disordered" evidence="12">
    <location>
        <begin position="195"/>
        <end position="267"/>
    </location>
</feature>
<dbReference type="GO" id="GO:0015701">
    <property type="term" value="P:bicarbonate transport"/>
    <property type="evidence" value="ECO:0007669"/>
    <property type="project" value="TreeGrafter"/>
</dbReference>
<dbReference type="Pfam" id="PF00955">
    <property type="entry name" value="HCO3_cotransp"/>
    <property type="match status" value="1"/>
</dbReference>
<dbReference type="EMBL" id="OV725079">
    <property type="protein sequence ID" value="CAH1395180.1"/>
    <property type="molecule type" value="Genomic_DNA"/>
</dbReference>
<sequence>MEERRLHMYQRSMSLPVPSWRLPFLPTLVERDGGEEEATLDEEMEKVFSETSLEGKFDLATVTHEDLSPHSRRFSENDYSFHREKAYPHMHAPLKAIHPKRKRAISCRPPTEGEIEATTMLRKNSQGGTDSDTGPSVSVPIAGGSLVISSPDDGSTAEELPLSESTEPIISERASAFDGSILSPDRRVQFDIGKQAAKGSPDTEDGKSPEQTAAEEQEERRTRREEDREDKKKRRRHHHHHYRKTSLLEDPGWRKRSGAEALPRRMSEAVLEETASLHELDQDQLVSHRFDISKGKRRYSVKPKDSSRKDSAPLVGQKKMFDHSPHEVFVQLDELFTNGIEREWKETARWIKYEEDVEEGAERWGRPHVAPLSFHSLLNLRRCLETGVILLDLEERELPGVVYRVVETMATDELITEGDKPTVMRALLLRHRHVSDNDNRFRFSVRRNTASYTSLQNLHEDQRKVKLVPSASALDKVSGNLLQPPLLNHHTSIDMKEETYLSSTEDLAKKSTKESILKRIPVGAEATTVLVGAVDFLEQPTIAFIRLAEGILIPSITEVPIPVRFMFILLGPCEADLDYHEIGRSISTLMSNPEFHCIAYKATVRKELLSAINEFLNASIVLPPGDWERQALLPFHELKAKTEAIKRRQSRAQSAVDQVTQKEALLGDGGDGRDKRDDPLQRTGRPWGGLIKDLKRRYPHYWSDLVEGLNGQCVAAAIFMYFAALSGAITFGGLMADKTNNLVGISETLVATALAGIVFALLSGQPLVIIGATGPLLLFDESLYTFCTQNEMNYLTMRVFIGIWLLIIALFISFFEGSVFVKLFTRFTEEIFASLISLLYIVESVTKMFMVFHQHPLMTLEEYCAIANESRYSVLDYPVINRLSGNETKINSTLVRQLRSIVNETSVLLIEPSTNISISTNNTEVVVSHPAPANEPNTALFCTILALGTFFIAYYLRHFRNSKFLGRSARRALGDFGVPIAIIVMVFLDYITPGTYTDKLKVPEGLSPSNPEVRGWMIPPSVGIPIWGAFAAVVPALLVYILIFMETHISELIIDKKERKLKKGSGFHVDIVLICLLNVGCGFIGAPWMCAATVRSVTHVAAVTVMSRTHAPGEKPHIIEVKEQRLSALLVSTLIGLSVLMSPLLRLVPMAVLFGVFLYMGISSINGIQFFERCRLFFMPVKHHPRVSYVRKVQTLKMHLFTLIQLMCLVVLWIVKSSQISLAFPFFLILMVPLRAQMRYIFSAMELRALDSDEPDDGGEDEPDFYAEALLPG</sequence>
<evidence type="ECO:0000256" key="1">
    <source>
        <dbReference type="ARBA" id="ARBA00004651"/>
    </source>
</evidence>
<evidence type="ECO:0000256" key="5">
    <source>
        <dbReference type="ARBA" id="ARBA00022681"/>
    </source>
</evidence>
<dbReference type="InterPro" id="IPR011531">
    <property type="entry name" value="HCO3_transpt-like_TM_dom"/>
</dbReference>
<keyword evidence="4" id="KW-1003">Cell membrane</keyword>
<feature type="transmembrane region" description="Helical" evidence="11">
    <location>
        <begin position="1196"/>
        <end position="1214"/>
    </location>
</feature>
<feature type="compositionally biased region" description="Polar residues" evidence="12">
    <location>
        <begin position="123"/>
        <end position="136"/>
    </location>
</feature>
<feature type="compositionally biased region" description="Basic and acidic residues" evidence="12">
    <location>
        <begin position="218"/>
        <end position="230"/>
    </location>
</feature>
<evidence type="ECO:0000259" key="14">
    <source>
        <dbReference type="Pfam" id="PF07565"/>
    </source>
</evidence>
<dbReference type="InterPro" id="IPR001717">
    <property type="entry name" value="Anion_exchange"/>
</dbReference>
<dbReference type="SUPFAM" id="SSF55804">
    <property type="entry name" value="Phoshotransferase/anion transport protein"/>
    <property type="match status" value="1"/>
</dbReference>
<feature type="transmembrane region" description="Helical" evidence="11">
    <location>
        <begin position="831"/>
        <end position="852"/>
    </location>
</feature>
<dbReference type="NCBIfam" id="TIGR00834">
    <property type="entry name" value="ae"/>
    <property type="match status" value="1"/>
</dbReference>
<keyword evidence="8 11" id="KW-0406">Ion transport</keyword>
<dbReference type="Pfam" id="PF07565">
    <property type="entry name" value="Band_3_cyto"/>
    <property type="match status" value="1"/>
</dbReference>
<dbReference type="InterPro" id="IPR016152">
    <property type="entry name" value="PTrfase/Anion_transptr"/>
</dbReference>
<evidence type="ECO:0000256" key="9">
    <source>
        <dbReference type="ARBA" id="ARBA00023136"/>
    </source>
</evidence>
<evidence type="ECO:0000256" key="6">
    <source>
        <dbReference type="ARBA" id="ARBA00022692"/>
    </source>
</evidence>
<evidence type="ECO:0000256" key="11">
    <source>
        <dbReference type="RuleBase" id="RU362035"/>
    </source>
</evidence>
<dbReference type="InterPro" id="IPR003020">
    <property type="entry name" value="HCO3_transpt_euk"/>
</dbReference>
<feature type="domain" description="Band 3 cytoplasmic" evidence="14">
    <location>
        <begin position="326"/>
        <end position="628"/>
    </location>
</feature>
<dbReference type="PRINTS" id="PR01231">
    <property type="entry name" value="HCO3TRNSPORT"/>
</dbReference>